<feature type="transmembrane region" description="Helical" evidence="13">
    <location>
        <begin position="182"/>
        <end position="204"/>
    </location>
</feature>
<evidence type="ECO:0000313" key="15">
    <source>
        <dbReference type="Proteomes" id="UP000252530"/>
    </source>
</evidence>
<dbReference type="InterPro" id="IPR043130">
    <property type="entry name" value="CDP-OH_PTrfase_TM_dom"/>
</dbReference>
<dbReference type="PIRSF" id="PIRSF000847">
    <property type="entry name" value="Phos_ph_gly_syn"/>
    <property type="match status" value="1"/>
</dbReference>
<organism evidence="14 15">
    <name type="scientific">Bifidobacterium aemilianum</name>
    <dbReference type="NCBI Taxonomy" id="2493120"/>
    <lineage>
        <taxon>Bacteria</taxon>
        <taxon>Bacillati</taxon>
        <taxon>Actinomycetota</taxon>
        <taxon>Actinomycetes</taxon>
        <taxon>Bifidobacteriales</taxon>
        <taxon>Bifidobacteriaceae</taxon>
        <taxon>Bifidobacterium</taxon>
    </lineage>
</organism>
<dbReference type="InterPro" id="IPR050324">
    <property type="entry name" value="CDP-alcohol_PTase-I"/>
</dbReference>
<dbReference type="EC" id="2.7.8.5" evidence="11"/>
<evidence type="ECO:0000256" key="2">
    <source>
        <dbReference type="ARBA" id="ARBA00010441"/>
    </source>
</evidence>
<dbReference type="NCBIfam" id="TIGR00560">
    <property type="entry name" value="pgsA"/>
    <property type="match status" value="1"/>
</dbReference>
<dbReference type="InterPro" id="IPR048254">
    <property type="entry name" value="CDP_ALCOHOL_P_TRANSF_CS"/>
</dbReference>
<dbReference type="EMBL" id="PDCG01000002">
    <property type="protein sequence ID" value="RBP98212.1"/>
    <property type="molecule type" value="Genomic_DNA"/>
</dbReference>
<evidence type="ECO:0000256" key="6">
    <source>
        <dbReference type="ARBA" id="ARBA00022989"/>
    </source>
</evidence>
<dbReference type="InterPro" id="IPR004570">
    <property type="entry name" value="Phosphatidylglycerol_P_synth"/>
</dbReference>
<evidence type="ECO:0000256" key="12">
    <source>
        <dbReference type="RuleBase" id="RU003750"/>
    </source>
</evidence>
<keyword evidence="8 13" id="KW-0472">Membrane</keyword>
<evidence type="ECO:0000256" key="4">
    <source>
        <dbReference type="ARBA" id="ARBA00022679"/>
    </source>
</evidence>
<comment type="caution">
    <text evidence="14">The sequence shown here is derived from an EMBL/GenBank/DDBJ whole genome shotgun (WGS) entry which is preliminary data.</text>
</comment>
<evidence type="ECO:0000256" key="9">
    <source>
        <dbReference type="ARBA" id="ARBA00023209"/>
    </source>
</evidence>
<evidence type="ECO:0000313" key="14">
    <source>
        <dbReference type="EMBL" id="RBP98212.1"/>
    </source>
</evidence>
<evidence type="ECO:0000256" key="8">
    <source>
        <dbReference type="ARBA" id="ARBA00023136"/>
    </source>
</evidence>
<dbReference type="PROSITE" id="PS00379">
    <property type="entry name" value="CDP_ALCOHOL_P_TRANSF"/>
    <property type="match status" value="1"/>
</dbReference>
<dbReference type="GO" id="GO:0008444">
    <property type="term" value="F:CDP-diacylglycerol-glycerol-3-phosphate 3-phosphatidyltransferase activity"/>
    <property type="evidence" value="ECO:0007669"/>
    <property type="project" value="UniProtKB-UniRule"/>
</dbReference>
<keyword evidence="15" id="KW-1185">Reference proteome</keyword>
<dbReference type="GO" id="GO:0046474">
    <property type="term" value="P:glycerophospholipid biosynthetic process"/>
    <property type="evidence" value="ECO:0007669"/>
    <property type="project" value="TreeGrafter"/>
</dbReference>
<reference evidence="14 15" key="1">
    <citation type="submission" date="2017-10" db="EMBL/GenBank/DDBJ databases">
        <title>Bifidobacterium xylocopum sp. nov. and Bifidobacterium aemilianum sp. nov., from the carpenter bee (Xylocopa violacea) digestive tract.</title>
        <authorList>
            <person name="Alberoni D."/>
            <person name="Baffoni L."/>
            <person name="Di Gioia D."/>
            <person name="Gaggia F."/>
            <person name="Biavati B."/>
        </authorList>
    </citation>
    <scope>NUCLEOTIDE SEQUENCE [LARGE SCALE GENOMIC DNA]</scope>
    <source>
        <strain evidence="14 15">XV10</strain>
    </source>
</reference>
<evidence type="ECO:0000256" key="13">
    <source>
        <dbReference type="SAM" id="Phobius"/>
    </source>
</evidence>
<dbReference type="UniPathway" id="UPA00085"/>
<feature type="transmembrane region" description="Helical" evidence="13">
    <location>
        <begin position="91"/>
        <end position="107"/>
    </location>
</feature>
<dbReference type="InterPro" id="IPR000462">
    <property type="entry name" value="CDP-OH_P_trans"/>
</dbReference>
<evidence type="ECO:0000256" key="5">
    <source>
        <dbReference type="ARBA" id="ARBA00022692"/>
    </source>
</evidence>
<keyword evidence="5 13" id="KW-0812">Transmembrane</keyword>
<dbReference type="RefSeq" id="WP_113859896.1">
    <property type="nucleotide sequence ID" value="NZ_PDCG01000002.1"/>
</dbReference>
<dbReference type="Pfam" id="PF01066">
    <property type="entry name" value="CDP-OH_P_transf"/>
    <property type="match status" value="1"/>
</dbReference>
<keyword evidence="7" id="KW-0443">Lipid metabolism</keyword>
<keyword evidence="3" id="KW-0444">Lipid biosynthesis</keyword>
<evidence type="ECO:0000256" key="11">
    <source>
        <dbReference type="NCBIfam" id="TIGR00560"/>
    </source>
</evidence>
<gene>
    <name evidence="14" type="primary">pgsA</name>
    <name evidence="14" type="ORF">CRD60_03490</name>
</gene>
<keyword evidence="10" id="KW-1208">Phospholipid metabolism</keyword>
<proteinExistence type="inferred from homology"/>
<comment type="subcellular location">
    <subcellularLocation>
        <location evidence="1">Membrane</location>
        <topology evidence="1">Multi-pass membrane protein</topology>
    </subcellularLocation>
</comment>
<comment type="similarity">
    <text evidence="2 12">Belongs to the CDP-alcohol phosphatidyltransferase class-I family.</text>
</comment>
<evidence type="ECO:0000256" key="3">
    <source>
        <dbReference type="ARBA" id="ARBA00022516"/>
    </source>
</evidence>
<accession>A0A366KAE4</accession>
<keyword evidence="6 13" id="KW-1133">Transmembrane helix</keyword>
<evidence type="ECO:0000256" key="1">
    <source>
        <dbReference type="ARBA" id="ARBA00004141"/>
    </source>
</evidence>
<dbReference type="Proteomes" id="UP000252530">
    <property type="component" value="Unassembled WGS sequence"/>
</dbReference>
<feature type="transmembrane region" description="Helical" evidence="13">
    <location>
        <begin position="53"/>
        <end position="70"/>
    </location>
</feature>
<dbReference type="PANTHER" id="PTHR14269:SF62">
    <property type="entry name" value="CDP-DIACYLGLYCEROL--GLYCEROL-3-PHOSPHATE 3-PHOSPHATIDYLTRANSFERASE 1, CHLOROPLASTIC"/>
    <property type="match status" value="1"/>
</dbReference>
<keyword evidence="4 12" id="KW-0808">Transferase</keyword>
<name>A0A366KAE4_9BIFI</name>
<keyword evidence="9" id="KW-0594">Phospholipid biosynthesis</keyword>
<dbReference type="GO" id="GO:0016020">
    <property type="term" value="C:membrane"/>
    <property type="evidence" value="ECO:0007669"/>
    <property type="project" value="UniProtKB-SubCell"/>
</dbReference>
<dbReference type="AlphaFoldDB" id="A0A366KAE4"/>
<evidence type="ECO:0000256" key="7">
    <source>
        <dbReference type="ARBA" id="ARBA00023098"/>
    </source>
</evidence>
<sequence>MQTEQTQDKHASSLLDGWNSAPNLVTYTRMVLVLVFLGLYIAGGPWGLHNHNYRWIAAILFIVAASTDKLDGWMARKYNKVTELGKLMDPIADKFLICATLVVASVFGELDWWITALFLLREIGITVMRFFVIDTGGKVIAASKSGKYKTLAQCVGLSMLLLPLRTLGNSDGFLTWMGVYDIVTYIVILIALVLCLYSGGLYLYQVFGGKRAGAKSEDSAR</sequence>
<protein>
    <recommendedName>
        <fullName evidence="11">CDP-diacylglycerol--glycerol-3-phosphate 3-phosphatidyltransferase</fullName>
        <ecNumber evidence="11">2.7.8.5</ecNumber>
    </recommendedName>
</protein>
<dbReference type="Gene3D" id="1.20.120.1760">
    <property type="match status" value="1"/>
</dbReference>
<evidence type="ECO:0000256" key="10">
    <source>
        <dbReference type="ARBA" id="ARBA00023264"/>
    </source>
</evidence>
<dbReference type="PANTHER" id="PTHR14269">
    <property type="entry name" value="CDP-DIACYLGLYCEROL--GLYCEROL-3-PHOSPHATE 3-PHOSPHATIDYLTRANSFERASE-RELATED"/>
    <property type="match status" value="1"/>
</dbReference>
<dbReference type="OrthoDB" id="9796672at2"/>